<reference evidence="2 3" key="1">
    <citation type="journal article" date="2023" name="Plants (Basel)">
        <title>Bridging the Gap: Combining Genomics and Transcriptomics Approaches to Understand Stylosanthes scabra, an Orphan Legume from the Brazilian Caatinga.</title>
        <authorList>
            <person name="Ferreira-Neto J.R.C."/>
            <person name="da Silva M.D."/>
            <person name="Binneck E."/>
            <person name="de Melo N.F."/>
            <person name="da Silva R.H."/>
            <person name="de Melo A.L.T.M."/>
            <person name="Pandolfi V."/>
            <person name="Bustamante F.O."/>
            <person name="Brasileiro-Vidal A.C."/>
            <person name="Benko-Iseppon A.M."/>
        </authorList>
    </citation>
    <scope>NUCLEOTIDE SEQUENCE [LARGE SCALE GENOMIC DNA]</scope>
    <source>
        <tissue evidence="2">Leaves</tissue>
    </source>
</reference>
<organism evidence="2 3">
    <name type="scientific">Stylosanthes scabra</name>
    <dbReference type="NCBI Taxonomy" id="79078"/>
    <lineage>
        <taxon>Eukaryota</taxon>
        <taxon>Viridiplantae</taxon>
        <taxon>Streptophyta</taxon>
        <taxon>Embryophyta</taxon>
        <taxon>Tracheophyta</taxon>
        <taxon>Spermatophyta</taxon>
        <taxon>Magnoliopsida</taxon>
        <taxon>eudicotyledons</taxon>
        <taxon>Gunneridae</taxon>
        <taxon>Pentapetalae</taxon>
        <taxon>rosids</taxon>
        <taxon>fabids</taxon>
        <taxon>Fabales</taxon>
        <taxon>Fabaceae</taxon>
        <taxon>Papilionoideae</taxon>
        <taxon>50 kb inversion clade</taxon>
        <taxon>dalbergioids sensu lato</taxon>
        <taxon>Dalbergieae</taxon>
        <taxon>Pterocarpus clade</taxon>
        <taxon>Stylosanthes</taxon>
    </lineage>
</organism>
<gene>
    <name evidence="2" type="ORF">PIB30_089542</name>
</gene>
<evidence type="ECO:0000313" key="2">
    <source>
        <dbReference type="EMBL" id="MED6152195.1"/>
    </source>
</evidence>
<dbReference type="EMBL" id="JASCZI010092301">
    <property type="protein sequence ID" value="MED6152195.1"/>
    <property type="molecule type" value="Genomic_DNA"/>
</dbReference>
<evidence type="ECO:0000259" key="1">
    <source>
        <dbReference type="Pfam" id="PF04434"/>
    </source>
</evidence>
<accession>A0ABU6TVG0</accession>
<sequence>MLHKSMRPEKKWIVDHIKFGDSFERSCKRMESFGLLCVHIIAVLLRLDRTSLPRSTILPRWSKNVKVERLIQPGSSGDVLAESASIYKTQVGAFLQLCKKFARLACLNEVDYMNFSEKGS</sequence>
<evidence type="ECO:0000313" key="3">
    <source>
        <dbReference type="Proteomes" id="UP001341840"/>
    </source>
</evidence>
<protein>
    <recommendedName>
        <fullName evidence="1">SWIM-type domain-containing protein</fullName>
    </recommendedName>
</protein>
<dbReference type="Proteomes" id="UP001341840">
    <property type="component" value="Unassembled WGS sequence"/>
</dbReference>
<proteinExistence type="predicted"/>
<feature type="domain" description="SWIM-type" evidence="1">
    <location>
        <begin position="26"/>
        <end position="47"/>
    </location>
</feature>
<dbReference type="InterPro" id="IPR007527">
    <property type="entry name" value="Znf_SWIM"/>
</dbReference>
<name>A0ABU6TVG0_9FABA</name>
<keyword evidence="3" id="KW-1185">Reference proteome</keyword>
<dbReference type="Pfam" id="PF04434">
    <property type="entry name" value="SWIM"/>
    <property type="match status" value="1"/>
</dbReference>
<comment type="caution">
    <text evidence="2">The sequence shown here is derived from an EMBL/GenBank/DDBJ whole genome shotgun (WGS) entry which is preliminary data.</text>
</comment>